<organism evidence="1">
    <name type="scientific">Lepeophtheirus salmonis</name>
    <name type="common">Salmon louse</name>
    <name type="synonym">Caligus salmonis</name>
    <dbReference type="NCBI Taxonomy" id="72036"/>
    <lineage>
        <taxon>Eukaryota</taxon>
        <taxon>Metazoa</taxon>
        <taxon>Ecdysozoa</taxon>
        <taxon>Arthropoda</taxon>
        <taxon>Crustacea</taxon>
        <taxon>Multicrustacea</taxon>
        <taxon>Hexanauplia</taxon>
        <taxon>Copepoda</taxon>
        <taxon>Siphonostomatoida</taxon>
        <taxon>Caligidae</taxon>
        <taxon>Lepeophtheirus</taxon>
    </lineage>
</organism>
<name>A0A0K2VE71_LEPSM</name>
<proteinExistence type="predicted"/>
<dbReference type="AlphaFoldDB" id="A0A0K2VE71"/>
<sequence length="101" mass="12032">WIWRLYYSEIHNPIRGLKVNSHIPRINVLFFYKNIRDLKYLRKLYYQISKCRTSLETKNSHGISCVLSNPRKETLISTKLIIFNYNIVLITSPTLNSSSHF</sequence>
<feature type="non-terminal residue" evidence="1">
    <location>
        <position position="1"/>
    </location>
</feature>
<protein>
    <submittedName>
        <fullName evidence="1">Uncharacterized protein</fullName>
    </submittedName>
</protein>
<dbReference type="EMBL" id="HACA01031457">
    <property type="protein sequence ID" value="CDW48818.1"/>
    <property type="molecule type" value="Transcribed_RNA"/>
</dbReference>
<evidence type="ECO:0000313" key="1">
    <source>
        <dbReference type="EMBL" id="CDW48818.1"/>
    </source>
</evidence>
<reference evidence="1" key="1">
    <citation type="submission" date="2014-05" db="EMBL/GenBank/DDBJ databases">
        <authorList>
            <person name="Chronopoulou M."/>
        </authorList>
    </citation>
    <scope>NUCLEOTIDE SEQUENCE</scope>
    <source>
        <tissue evidence="1">Whole organism</tissue>
    </source>
</reference>
<accession>A0A0K2VE71</accession>